<name>A0ABD5E6X3_9ACTN</name>
<dbReference type="AlphaFoldDB" id="A0ABD5E6X3"/>
<feature type="region of interest" description="Disordered" evidence="1">
    <location>
        <begin position="56"/>
        <end position="109"/>
    </location>
</feature>
<dbReference type="InterPro" id="IPR006311">
    <property type="entry name" value="TAT_signal"/>
</dbReference>
<dbReference type="InterPro" id="IPR051918">
    <property type="entry name" value="STPP_CPPED1"/>
</dbReference>
<accession>A0ABD5E6X3</accession>
<dbReference type="EMBL" id="JAVRER010000024">
    <property type="protein sequence ID" value="MDT0417166.1"/>
    <property type="molecule type" value="Genomic_DNA"/>
</dbReference>
<feature type="region of interest" description="Disordered" evidence="1">
    <location>
        <begin position="580"/>
        <end position="599"/>
    </location>
</feature>
<dbReference type="InterPro" id="IPR042281">
    <property type="entry name" value="GpdQ_beta-strand"/>
</dbReference>
<feature type="region of interest" description="Disordered" evidence="1">
    <location>
        <begin position="1"/>
        <end position="28"/>
    </location>
</feature>
<dbReference type="PANTHER" id="PTHR43143">
    <property type="entry name" value="METALLOPHOSPHOESTERASE, CALCINEURIN SUPERFAMILY"/>
    <property type="match status" value="1"/>
</dbReference>
<reference evidence="3" key="1">
    <citation type="submission" date="2023-07" db="EMBL/GenBank/DDBJ databases">
        <title>30 novel species of actinomycetes from the DSMZ collection.</title>
        <authorList>
            <person name="Nouioui I."/>
        </authorList>
    </citation>
    <scope>NUCLEOTIDE SEQUENCE [LARGE SCALE GENOMIC DNA]</scope>
    <source>
        <strain evidence="3">DSM 41982</strain>
    </source>
</reference>
<dbReference type="RefSeq" id="WP_311677186.1">
    <property type="nucleotide sequence ID" value="NZ_JAVRER010000024.1"/>
</dbReference>
<gene>
    <name evidence="2" type="ORF">RM574_16890</name>
</gene>
<evidence type="ECO:0000313" key="2">
    <source>
        <dbReference type="EMBL" id="MDT0417166.1"/>
    </source>
</evidence>
<sequence length="599" mass="64469">MSRTHSSSNPHSTPAPHTPAPRSAPARRTLLLAASAAGLTAGAAGLSGALGAWGSPPRPPAAGPAAAPVPATRLSSRPSPPGPLTPYIEGTTLDSVATPRGGPGGYRRLAEGPGWQRLVREDLATAHAGRQERRRTLAALVQFTDLHLVDVQHPLRYEYLRAATASAWRPQEALSVVGALALVERVNGLRGAPATGAPLDLVMTTGDNTDNNAACELDWFLGLMSGGKVTPDTGLRGHFEGVQSAGIDLYWQPGERRADADKRHGFPYLPGYLAAATRPLRSPGLNLPWYSTVGNHDFLPGGCWAPGDGWAHEIATGDRKLMSLPAGTGAGFWRNVTAGQDPKGDLFRALLHEQRRRTRRVTPDPRRAPVTPEQYLRAHLDPRHTGPGPHGHGYTENSLDRRVRYYAFPIGDDVLGISLDTTDLGGHYEGSLDETQFRWLERTLARAEQPYALVFSHHTSATMRNTRPDPARPGERRRDGAAVRALLSRSPRVLAWINGHSHKNAITPHPGFWEISTASHIDHPQLARVVELAANGDGTLSLFTTLVESDAPATTDFTDLGPRGLASLYRELALNAPGARTTLAGRPSDRNTELLLPTR</sequence>
<dbReference type="Gene3D" id="3.30.750.180">
    <property type="entry name" value="GpdQ, beta-strand dimerisation domain"/>
    <property type="match status" value="1"/>
</dbReference>
<dbReference type="PANTHER" id="PTHR43143:SF1">
    <property type="entry name" value="SERINE_THREONINE-PROTEIN PHOSPHATASE CPPED1"/>
    <property type="match status" value="1"/>
</dbReference>
<feature type="compositionally biased region" description="Low complexity" evidence="1">
    <location>
        <begin position="63"/>
        <end position="77"/>
    </location>
</feature>
<dbReference type="NCBIfam" id="TIGR03767">
    <property type="entry name" value="P_acnes_RR"/>
    <property type="match status" value="1"/>
</dbReference>
<dbReference type="InterPro" id="IPR022506">
    <property type="entry name" value="Metallophosphoesterase_PPA1498"/>
</dbReference>
<dbReference type="PROSITE" id="PS51318">
    <property type="entry name" value="TAT"/>
    <property type="match status" value="1"/>
</dbReference>
<evidence type="ECO:0000313" key="3">
    <source>
        <dbReference type="Proteomes" id="UP001183607"/>
    </source>
</evidence>
<comment type="caution">
    <text evidence="2">The sequence shown here is derived from an EMBL/GenBank/DDBJ whole genome shotgun (WGS) entry which is preliminary data.</text>
</comment>
<dbReference type="InterPro" id="IPR029052">
    <property type="entry name" value="Metallo-depent_PP-like"/>
</dbReference>
<evidence type="ECO:0000256" key="1">
    <source>
        <dbReference type="SAM" id="MobiDB-lite"/>
    </source>
</evidence>
<dbReference type="SUPFAM" id="SSF56300">
    <property type="entry name" value="Metallo-dependent phosphatases"/>
    <property type="match status" value="1"/>
</dbReference>
<protein>
    <submittedName>
        <fullName evidence="2">TIGR03767 family metallophosphoesterase</fullName>
    </submittedName>
</protein>
<proteinExistence type="predicted"/>
<organism evidence="2 3">
    <name type="scientific">Streptomyces evansiae</name>
    <dbReference type="NCBI Taxonomy" id="3075535"/>
    <lineage>
        <taxon>Bacteria</taxon>
        <taxon>Bacillati</taxon>
        <taxon>Actinomycetota</taxon>
        <taxon>Actinomycetes</taxon>
        <taxon>Kitasatosporales</taxon>
        <taxon>Streptomycetaceae</taxon>
        <taxon>Streptomyces</taxon>
    </lineage>
</organism>
<dbReference type="Proteomes" id="UP001183607">
    <property type="component" value="Unassembled WGS sequence"/>
</dbReference>